<dbReference type="Pfam" id="PF00443">
    <property type="entry name" value="UCH"/>
    <property type="match status" value="1"/>
</dbReference>
<dbReference type="InterPro" id="IPR028889">
    <property type="entry name" value="USP"/>
</dbReference>
<dbReference type="EMBL" id="JAWZYT010001028">
    <property type="protein sequence ID" value="KAK4316318.1"/>
    <property type="molecule type" value="Genomic_DNA"/>
</dbReference>
<dbReference type="GO" id="GO:0016579">
    <property type="term" value="P:protein deubiquitination"/>
    <property type="evidence" value="ECO:0007669"/>
    <property type="project" value="InterPro"/>
</dbReference>
<dbReference type="InterPro" id="IPR018200">
    <property type="entry name" value="USP_CS"/>
</dbReference>
<dbReference type="AlphaFoldDB" id="A0AAE1PXN8"/>
<dbReference type="InterPro" id="IPR050164">
    <property type="entry name" value="Peptidase_C19"/>
</dbReference>
<evidence type="ECO:0000259" key="2">
    <source>
        <dbReference type="PROSITE" id="PS50235"/>
    </source>
</evidence>
<organism evidence="3 4">
    <name type="scientific">Petrolisthes manimaculis</name>
    <dbReference type="NCBI Taxonomy" id="1843537"/>
    <lineage>
        <taxon>Eukaryota</taxon>
        <taxon>Metazoa</taxon>
        <taxon>Ecdysozoa</taxon>
        <taxon>Arthropoda</taxon>
        <taxon>Crustacea</taxon>
        <taxon>Multicrustacea</taxon>
        <taxon>Malacostraca</taxon>
        <taxon>Eumalacostraca</taxon>
        <taxon>Eucarida</taxon>
        <taxon>Decapoda</taxon>
        <taxon>Pleocyemata</taxon>
        <taxon>Anomura</taxon>
        <taxon>Galatheoidea</taxon>
        <taxon>Porcellanidae</taxon>
        <taxon>Petrolisthes</taxon>
    </lineage>
</organism>
<dbReference type="Gene3D" id="3.90.70.10">
    <property type="entry name" value="Cysteine proteinases"/>
    <property type="match status" value="2"/>
</dbReference>
<dbReference type="PROSITE" id="PS00973">
    <property type="entry name" value="USP_2"/>
    <property type="match status" value="1"/>
</dbReference>
<sequence>MQVLDGMKFWMSNKSTVKEKTPLGIDIQPLLLQDVLARHYRLQELEWQCDQCGEEHICHYQTHLTRLPRYLIIHLNSGHDRYQLYGVLCHEGNTEHGHYTAFCRSPNTSTWYSFNDTQVTAASPHQVLHAQQAHILFYRTTNY</sequence>
<dbReference type="SUPFAM" id="SSF54001">
    <property type="entry name" value="Cysteine proteinases"/>
    <property type="match status" value="1"/>
</dbReference>
<dbReference type="Proteomes" id="UP001292094">
    <property type="component" value="Unassembled WGS sequence"/>
</dbReference>
<comment type="caution">
    <text evidence="3">The sequence shown here is derived from an EMBL/GenBank/DDBJ whole genome shotgun (WGS) entry which is preliminary data.</text>
</comment>
<name>A0AAE1PXN8_9EUCA</name>
<dbReference type="GO" id="GO:0005829">
    <property type="term" value="C:cytosol"/>
    <property type="evidence" value="ECO:0007669"/>
    <property type="project" value="TreeGrafter"/>
</dbReference>
<evidence type="ECO:0000256" key="1">
    <source>
        <dbReference type="ARBA" id="ARBA00009085"/>
    </source>
</evidence>
<keyword evidence="4" id="KW-1185">Reference proteome</keyword>
<comment type="similarity">
    <text evidence="1">Belongs to the peptidase C19 family.</text>
</comment>
<evidence type="ECO:0000313" key="4">
    <source>
        <dbReference type="Proteomes" id="UP001292094"/>
    </source>
</evidence>
<dbReference type="PANTHER" id="PTHR24006">
    <property type="entry name" value="UBIQUITIN CARBOXYL-TERMINAL HYDROLASE"/>
    <property type="match status" value="1"/>
</dbReference>
<accession>A0AAE1PXN8</accession>
<proteinExistence type="inferred from homology"/>
<dbReference type="GO" id="GO:0004843">
    <property type="term" value="F:cysteine-type deubiquitinase activity"/>
    <property type="evidence" value="ECO:0007669"/>
    <property type="project" value="InterPro"/>
</dbReference>
<feature type="domain" description="USP" evidence="2">
    <location>
        <begin position="1"/>
        <end position="141"/>
    </location>
</feature>
<gene>
    <name evidence="3" type="ORF">Pmani_012502</name>
</gene>
<protein>
    <recommendedName>
        <fullName evidence="2">USP domain-containing protein</fullName>
    </recommendedName>
</protein>
<evidence type="ECO:0000313" key="3">
    <source>
        <dbReference type="EMBL" id="KAK4316318.1"/>
    </source>
</evidence>
<reference evidence="3" key="1">
    <citation type="submission" date="2023-11" db="EMBL/GenBank/DDBJ databases">
        <title>Genome assemblies of two species of porcelain crab, Petrolisthes cinctipes and Petrolisthes manimaculis (Anomura: Porcellanidae).</title>
        <authorList>
            <person name="Angst P."/>
        </authorList>
    </citation>
    <scope>NUCLEOTIDE SEQUENCE</scope>
    <source>
        <strain evidence="3">PB745_02</strain>
        <tissue evidence="3">Gill</tissue>
    </source>
</reference>
<dbReference type="GO" id="GO:0005634">
    <property type="term" value="C:nucleus"/>
    <property type="evidence" value="ECO:0007669"/>
    <property type="project" value="TreeGrafter"/>
</dbReference>
<dbReference type="PROSITE" id="PS50235">
    <property type="entry name" value="USP_3"/>
    <property type="match status" value="1"/>
</dbReference>
<dbReference type="InterPro" id="IPR038765">
    <property type="entry name" value="Papain-like_cys_pep_sf"/>
</dbReference>
<dbReference type="InterPro" id="IPR001394">
    <property type="entry name" value="Peptidase_C19_UCH"/>
</dbReference>